<dbReference type="AlphaFoldDB" id="A0A4Q1J8V8"/>
<accession>A0A4Q1J8V8</accession>
<evidence type="ECO:0000313" key="1">
    <source>
        <dbReference type="EMBL" id="RXQ31551.1"/>
    </source>
</evidence>
<proteinExistence type="predicted"/>
<protein>
    <submittedName>
        <fullName evidence="1">Uncharacterized protein</fullName>
    </submittedName>
</protein>
<reference evidence="1 2" key="1">
    <citation type="submission" date="2018-12" db="EMBL/GenBank/DDBJ databases">
        <title>Identification of serotype of rogose Salmonella by whole genome sequencing.</title>
        <authorList>
            <person name="Sacchi C.T."/>
            <person name="Goncalves C.R."/>
            <person name="Tiba-Casas M.R."/>
        </authorList>
    </citation>
    <scope>NUCLEOTIDE SEQUENCE [LARGE SCALE GENOMIC DNA]</scope>
    <source>
        <strain evidence="1 2">169_17</strain>
    </source>
</reference>
<comment type="caution">
    <text evidence="1">The sequence shown here is derived from an EMBL/GenBank/DDBJ whole genome shotgun (WGS) entry which is preliminary data.</text>
</comment>
<gene>
    <name evidence="1" type="ORF">EI538_17500</name>
</gene>
<sequence>MRISATCMECFKELGRPSFEMFSLPYYENRIAVVQCSHGHKSALVLQSQKFEVLMESGAEALLNGFTLEACATFYAALERTYEFAICVLMKARGVDDQQYSSMFNEMSRMSERQVGAFMALHLLETGMPYKIDNALTKFRNSVIHKGAIPEPDKAHDFCSKVFAKIIGITEILTLKYPELVHKIIRLDMQKEYLKWERNFP</sequence>
<name>A0A4Q1J8V8_SALER</name>
<dbReference type="Proteomes" id="UP000290660">
    <property type="component" value="Unassembled WGS sequence"/>
</dbReference>
<evidence type="ECO:0000313" key="2">
    <source>
        <dbReference type="Proteomes" id="UP000290660"/>
    </source>
</evidence>
<organism evidence="1 2">
    <name type="scientific">Salmonella enterica</name>
    <name type="common">Salmonella choleraesuis</name>
    <dbReference type="NCBI Taxonomy" id="28901"/>
    <lineage>
        <taxon>Bacteria</taxon>
        <taxon>Pseudomonadati</taxon>
        <taxon>Pseudomonadota</taxon>
        <taxon>Gammaproteobacteria</taxon>
        <taxon>Enterobacterales</taxon>
        <taxon>Enterobacteriaceae</taxon>
        <taxon>Salmonella</taxon>
    </lineage>
</organism>
<dbReference type="EMBL" id="RSEO01000022">
    <property type="protein sequence ID" value="RXQ31551.1"/>
    <property type="molecule type" value="Genomic_DNA"/>
</dbReference>